<protein>
    <submittedName>
        <fullName evidence="1">Jg16645 protein</fullName>
    </submittedName>
</protein>
<organism evidence="1 2">
    <name type="scientific">Pararge aegeria aegeria</name>
    <dbReference type="NCBI Taxonomy" id="348720"/>
    <lineage>
        <taxon>Eukaryota</taxon>
        <taxon>Metazoa</taxon>
        <taxon>Ecdysozoa</taxon>
        <taxon>Arthropoda</taxon>
        <taxon>Hexapoda</taxon>
        <taxon>Insecta</taxon>
        <taxon>Pterygota</taxon>
        <taxon>Neoptera</taxon>
        <taxon>Endopterygota</taxon>
        <taxon>Lepidoptera</taxon>
        <taxon>Glossata</taxon>
        <taxon>Ditrysia</taxon>
        <taxon>Papilionoidea</taxon>
        <taxon>Nymphalidae</taxon>
        <taxon>Satyrinae</taxon>
        <taxon>Satyrini</taxon>
        <taxon>Parargina</taxon>
        <taxon>Pararge</taxon>
    </lineage>
</organism>
<dbReference type="EMBL" id="CAKXAJ010025036">
    <property type="protein sequence ID" value="CAH2234196.1"/>
    <property type="molecule type" value="Genomic_DNA"/>
</dbReference>
<sequence>MGHLAWRTHGISSPKVLEYQPHTGKRSVGKFPIRWVEILKLVKESFCAVQDTRALKPLKQPMPAVDGNRLK</sequence>
<dbReference type="AlphaFoldDB" id="A0A8S4RBI7"/>
<keyword evidence="2" id="KW-1185">Reference proteome</keyword>
<gene>
    <name evidence="1" type="primary">jg16645</name>
    <name evidence="1" type="ORF">PAEG_LOCUS12063</name>
</gene>
<dbReference type="OrthoDB" id="407509at2759"/>
<proteinExistence type="predicted"/>
<accession>A0A8S4RBI7</accession>
<name>A0A8S4RBI7_9NEOP</name>
<evidence type="ECO:0000313" key="2">
    <source>
        <dbReference type="Proteomes" id="UP000838756"/>
    </source>
</evidence>
<reference evidence="1" key="1">
    <citation type="submission" date="2022-03" db="EMBL/GenBank/DDBJ databases">
        <authorList>
            <person name="Lindestad O."/>
        </authorList>
    </citation>
    <scope>NUCLEOTIDE SEQUENCE</scope>
</reference>
<comment type="caution">
    <text evidence="1">The sequence shown here is derived from an EMBL/GenBank/DDBJ whole genome shotgun (WGS) entry which is preliminary data.</text>
</comment>
<evidence type="ECO:0000313" key="1">
    <source>
        <dbReference type="EMBL" id="CAH2234196.1"/>
    </source>
</evidence>
<dbReference type="Proteomes" id="UP000838756">
    <property type="component" value="Unassembled WGS sequence"/>
</dbReference>